<evidence type="ECO:0000313" key="1">
    <source>
        <dbReference type="EMBL" id="KAL0071764.1"/>
    </source>
</evidence>
<keyword evidence="2" id="KW-1185">Reference proteome</keyword>
<sequence>MKSFTRLPFWLSDDDVKSLRAVNKSLNAAVDRATWEVLPIVLNLSRDNLDLGMTMLEVYAVSLGERGQVRDNISIRERCWALTPDEPDTEEIIEARRRLPEVSSKALSALKGLTAIRWRPVENDPKPVHIAIMRSIGLLLHLVDFQINAETCANIPPIHFLKNGSLRKLVIRQTFPHISDSAQFITSLVTVLIHNPLLDHLELDTAALSDRHLLPFQHLLRSIPTNTVELRALMLRGWSVPAEAIPQVRPHLRLLRSINLCPWAPNRHPQGPESCRALWRSLLDSGLEAPLPLRHISCTQICEELLDLLRLESIQGLESLEVNDTCEDTDEDYNRLAQQFLDQVFHHRYQGTLKELTLIPSFTGDWTIGLGNLDRFDGCKELTYLCVALDPDEVSPGAGDEDVVVRYLLRAVGCESDARTLQASFIACISRLPNLSRVVFRPVCSRANRFAQRQQDHPWIAKQRILENIKQSVEKAAIPNTFSRALRIILKGYNPVKPTLVFVSDDGDGALTRFRQLE</sequence>
<gene>
    <name evidence="1" type="ORF">AAF712_000686</name>
</gene>
<comment type="caution">
    <text evidence="1">The sequence shown here is derived from an EMBL/GenBank/DDBJ whole genome shotgun (WGS) entry which is preliminary data.</text>
</comment>
<name>A0ABR3AEJ9_9AGAR</name>
<dbReference type="SUPFAM" id="SSF52047">
    <property type="entry name" value="RNI-like"/>
    <property type="match status" value="1"/>
</dbReference>
<organism evidence="1 2">
    <name type="scientific">Marasmius tenuissimus</name>
    <dbReference type="NCBI Taxonomy" id="585030"/>
    <lineage>
        <taxon>Eukaryota</taxon>
        <taxon>Fungi</taxon>
        <taxon>Dikarya</taxon>
        <taxon>Basidiomycota</taxon>
        <taxon>Agaricomycotina</taxon>
        <taxon>Agaricomycetes</taxon>
        <taxon>Agaricomycetidae</taxon>
        <taxon>Agaricales</taxon>
        <taxon>Marasmiineae</taxon>
        <taxon>Marasmiaceae</taxon>
        <taxon>Marasmius</taxon>
    </lineage>
</organism>
<protein>
    <recommendedName>
        <fullName evidence="3">F-box domain-containing protein</fullName>
    </recommendedName>
</protein>
<reference evidence="1 2" key="1">
    <citation type="submission" date="2024-05" db="EMBL/GenBank/DDBJ databases">
        <title>A draft genome resource for the thread blight pathogen Marasmius tenuissimus strain MS-2.</title>
        <authorList>
            <person name="Yulfo-Soto G.E."/>
            <person name="Baruah I.K."/>
            <person name="Amoako-Attah I."/>
            <person name="Bukari Y."/>
            <person name="Meinhardt L.W."/>
            <person name="Bailey B.A."/>
            <person name="Cohen S.P."/>
        </authorList>
    </citation>
    <scope>NUCLEOTIDE SEQUENCE [LARGE SCALE GENOMIC DNA]</scope>
    <source>
        <strain evidence="1 2">MS-2</strain>
    </source>
</reference>
<dbReference type="EMBL" id="JBBXMP010000002">
    <property type="protein sequence ID" value="KAL0071764.1"/>
    <property type="molecule type" value="Genomic_DNA"/>
</dbReference>
<proteinExistence type="predicted"/>
<accession>A0ABR3AEJ9</accession>
<evidence type="ECO:0008006" key="3">
    <source>
        <dbReference type="Google" id="ProtNLM"/>
    </source>
</evidence>
<evidence type="ECO:0000313" key="2">
    <source>
        <dbReference type="Proteomes" id="UP001437256"/>
    </source>
</evidence>
<dbReference type="Proteomes" id="UP001437256">
    <property type="component" value="Unassembled WGS sequence"/>
</dbReference>